<gene>
    <name evidence="1" type="primary">110674323</name>
</gene>
<dbReference type="GO" id="GO:0003735">
    <property type="term" value="F:structural constituent of ribosome"/>
    <property type="evidence" value="ECO:0007669"/>
    <property type="project" value="InterPro"/>
</dbReference>
<keyword evidence="2" id="KW-1185">Reference proteome</keyword>
<dbReference type="EnsemblMetazoa" id="AAEL025168-RA">
    <property type="protein sequence ID" value="AAEL025168-PA"/>
    <property type="gene ID" value="AAEL025168"/>
</dbReference>
<accession>A0A6I8TSL9</accession>
<dbReference type="InterPro" id="IPR021138">
    <property type="entry name" value="Ribosomal_eL20_eukaryotes"/>
</dbReference>
<proteinExistence type="predicted"/>
<dbReference type="Gene3D" id="3.10.20.10">
    <property type="match status" value="1"/>
</dbReference>
<dbReference type="Proteomes" id="UP000008820">
    <property type="component" value="Chromosome 1"/>
</dbReference>
<dbReference type="InParanoid" id="A0A6I8TSL9"/>
<organism evidence="1 2">
    <name type="scientific">Aedes aegypti</name>
    <name type="common">Yellowfever mosquito</name>
    <name type="synonym">Culex aegypti</name>
    <dbReference type="NCBI Taxonomy" id="7159"/>
    <lineage>
        <taxon>Eukaryota</taxon>
        <taxon>Metazoa</taxon>
        <taxon>Ecdysozoa</taxon>
        <taxon>Arthropoda</taxon>
        <taxon>Hexapoda</taxon>
        <taxon>Insecta</taxon>
        <taxon>Pterygota</taxon>
        <taxon>Neoptera</taxon>
        <taxon>Endopterygota</taxon>
        <taxon>Diptera</taxon>
        <taxon>Nematocera</taxon>
        <taxon>Culicoidea</taxon>
        <taxon>Culicidae</taxon>
        <taxon>Culicinae</taxon>
        <taxon>Aedini</taxon>
        <taxon>Aedes</taxon>
        <taxon>Stegomyia</taxon>
    </lineage>
</organism>
<name>A0A6I8TSL9_AEDAE</name>
<dbReference type="PANTHER" id="PTHR10052">
    <property type="entry name" value="60S RIBOSOMAL PROTEIN L18A"/>
    <property type="match status" value="1"/>
</dbReference>
<dbReference type="AlphaFoldDB" id="A0A6I8TSL9"/>
<dbReference type="GO" id="GO:0006412">
    <property type="term" value="P:translation"/>
    <property type="evidence" value="ECO:0007669"/>
    <property type="project" value="InterPro"/>
</dbReference>
<reference evidence="1" key="2">
    <citation type="submission" date="2020-05" db="UniProtKB">
        <authorList>
            <consortium name="EnsemblMetazoa"/>
        </authorList>
    </citation>
    <scope>IDENTIFICATION</scope>
    <source>
        <strain evidence="1">LVP_AGWG</strain>
    </source>
</reference>
<protein>
    <submittedName>
        <fullName evidence="1">Uncharacterized protein</fullName>
    </submittedName>
</protein>
<evidence type="ECO:0000313" key="1">
    <source>
        <dbReference type="EnsemblMetazoa" id="AAEL025168-PA"/>
    </source>
</evidence>
<evidence type="ECO:0000313" key="2">
    <source>
        <dbReference type="Proteomes" id="UP000008820"/>
    </source>
</evidence>
<reference evidence="1 2" key="1">
    <citation type="submission" date="2017-06" db="EMBL/GenBank/DDBJ databases">
        <title>Aedes aegypti genome working group (AGWG) sequencing and assembly.</title>
        <authorList>
            <consortium name="Aedes aegypti Genome Working Group (AGWG)"/>
            <person name="Matthews B.J."/>
        </authorList>
    </citation>
    <scope>NUCLEOTIDE SEQUENCE [LARGE SCALE GENOMIC DNA]</scope>
    <source>
        <strain evidence="1 2">LVP_AGWG</strain>
    </source>
</reference>
<sequence length="146" mass="17316">MEYQVIAHKLSEKDRNPLPFKIKIFAPAQIVLKCRFWCFMWQLWQFKKTTSENVLVKRILEKTPLRLMNLGYDCATIPAAVRTTYYHSVLQRHGLATPCPCPLHPNNQRQIVENLQDPLCSAVPRLEDHKRYRKLFSFFQSATYYQ</sequence>
<dbReference type="OrthoDB" id="1294322at2759"/>
<dbReference type="GO" id="GO:0005840">
    <property type="term" value="C:ribosome"/>
    <property type="evidence" value="ECO:0007669"/>
    <property type="project" value="InterPro"/>
</dbReference>